<reference evidence="1" key="2">
    <citation type="submission" date="2021-04" db="EMBL/GenBank/DDBJ databases">
        <authorList>
            <person name="Gilroy R."/>
        </authorList>
    </citation>
    <scope>NUCLEOTIDE SEQUENCE</scope>
    <source>
        <strain evidence="1">CHK183-1962</strain>
    </source>
</reference>
<sequence length="1008" mass="116297">IETGKLLLGPHSELSEYLQVVINDDREMLELLEEFLALNYVKDQAAICEENIEPSKIDHVLDFYWDLAAKNIRLVKKTSDLMSSLRMNLFKRVRKVVVVLCNYVFLLKSAVPSDDDPAFNDYRKIRSGLLGEIDTALCSLAQMSGAERSEYAGQAVLQATLEELKERLEGSYQENSSRFFYIDFLRNSHVLLDEEFFPVLDEIPELPELSVRRRILRHCQEPEKEWKDRLKEIFSGEDDYGSAERILEYLNAKKIPMESEEEQLFSVDRAIVFSRNDMENKRQEFIEDLELAQSYGQIDNTVENVKEMMIQVMENWYAWAVETKNYGFFARILEAFREKIHRDAEARAAELNRSLSIYVKGNPQWKKEEQVAAAVEQIRKRIEEQNYAAAEDLLNRLLTNDLVFDWDPYQTDYLQEFLDEYDINYRRTANPGTTLKALVYTSKINKDTKGADKLLDSWPRGARVGEAKLRALLEALGFVSDTIRMEAPLQGKIESYLITLRRPQNGRKSNYKHPIAAFGSEAEEKGFRVVCLFGKTDASRLIDTFKEIGNAKNTIVLLDYALTLADRRTLARKTKTDLTGKIFAVIDRVVLIYLAKHYTETAVNRMLVAVIMPFASCQPYIEKSADVMPPEMFIGRKNELEKIESATGVNIVYGGRQLGKTALLRMAKKDIDMDENGDRAVIVNAWRKDYRDTARAISAALYDEGILKTENITEDWDELARDIKNRLRDQEDPIPYLLLMIDEADEFIESCELIGYQPFDALKDIQSVGNGRFKFVVAGLRNIVRFKRAAALGNNSVLTHLDSLTVKPFRSMEARELLEEPLYYLGFRFPKDNETEILISTIFGTTNYFPGLIQLYCAKLIEAMKRDYAGYFESETPPYYVRKEHIKKILAEQSLQQDIREKFFVTLKVGDDDYYYIIALLAAYYYHENKSQSGCNAEELSALADTFSIRKLTSLDTEKITALMEEMQELGVLQHTGDGRYRFTRHSFCQMMGTVQQIEDELLVYMED</sequence>
<reference evidence="1" key="1">
    <citation type="journal article" date="2021" name="PeerJ">
        <title>Extensive microbial diversity within the chicken gut microbiome revealed by metagenomics and culture.</title>
        <authorList>
            <person name="Gilroy R."/>
            <person name="Ravi A."/>
            <person name="Getino M."/>
            <person name="Pursley I."/>
            <person name="Horton D.L."/>
            <person name="Alikhan N.F."/>
            <person name="Baker D."/>
            <person name="Gharbi K."/>
            <person name="Hall N."/>
            <person name="Watson M."/>
            <person name="Adriaenssens E.M."/>
            <person name="Foster-Nyarko E."/>
            <person name="Jarju S."/>
            <person name="Secka A."/>
            <person name="Antonio M."/>
            <person name="Oren A."/>
            <person name="Chaudhuri R.R."/>
            <person name="La Ragione R."/>
            <person name="Hildebrand F."/>
            <person name="Pallen M.J."/>
        </authorList>
    </citation>
    <scope>NUCLEOTIDE SEQUENCE</scope>
    <source>
        <strain evidence="1">CHK183-1962</strain>
    </source>
</reference>
<gene>
    <name evidence="1" type="ORF">H9734_04790</name>
</gene>
<dbReference type="SUPFAM" id="SSF52540">
    <property type="entry name" value="P-loop containing nucleoside triphosphate hydrolases"/>
    <property type="match status" value="1"/>
</dbReference>
<proteinExistence type="predicted"/>
<organism evidence="1 2">
    <name type="scientific">Candidatus Fusicatenibacter merdavium</name>
    <dbReference type="NCBI Taxonomy" id="2838600"/>
    <lineage>
        <taxon>Bacteria</taxon>
        <taxon>Bacillati</taxon>
        <taxon>Bacillota</taxon>
        <taxon>Clostridia</taxon>
        <taxon>Lachnospirales</taxon>
        <taxon>Lachnospiraceae</taxon>
        <taxon>Fusicatenibacter</taxon>
    </lineage>
</organism>
<dbReference type="Proteomes" id="UP000886890">
    <property type="component" value="Unassembled WGS sequence"/>
</dbReference>
<dbReference type="AlphaFoldDB" id="A0A9D1XCD4"/>
<dbReference type="Gene3D" id="3.40.50.300">
    <property type="entry name" value="P-loop containing nucleotide triphosphate hydrolases"/>
    <property type="match status" value="1"/>
</dbReference>
<accession>A0A9D1XCD4</accession>
<evidence type="ECO:0000313" key="2">
    <source>
        <dbReference type="Proteomes" id="UP000886890"/>
    </source>
</evidence>
<dbReference type="InterPro" id="IPR027417">
    <property type="entry name" value="P-loop_NTPase"/>
</dbReference>
<dbReference type="EMBL" id="DXEK01000078">
    <property type="protein sequence ID" value="HIX76899.1"/>
    <property type="molecule type" value="Genomic_DNA"/>
</dbReference>
<name>A0A9D1XCD4_9FIRM</name>
<protein>
    <submittedName>
        <fullName evidence="1">Uncharacterized protein</fullName>
    </submittedName>
</protein>
<feature type="non-terminal residue" evidence="1">
    <location>
        <position position="1"/>
    </location>
</feature>
<comment type="caution">
    <text evidence="1">The sequence shown here is derived from an EMBL/GenBank/DDBJ whole genome shotgun (WGS) entry which is preliminary data.</text>
</comment>
<evidence type="ECO:0000313" key="1">
    <source>
        <dbReference type="EMBL" id="HIX76899.1"/>
    </source>
</evidence>